<dbReference type="EMBL" id="JAGMUV010000003">
    <property type="protein sequence ID" value="KAH7166198.1"/>
    <property type="molecule type" value="Genomic_DNA"/>
</dbReference>
<reference evidence="2" key="1">
    <citation type="journal article" date="2021" name="Nat. Commun.">
        <title>Genetic determinants of endophytism in the Arabidopsis root mycobiome.</title>
        <authorList>
            <person name="Mesny F."/>
            <person name="Miyauchi S."/>
            <person name="Thiergart T."/>
            <person name="Pickel B."/>
            <person name="Atanasova L."/>
            <person name="Karlsson M."/>
            <person name="Huettel B."/>
            <person name="Barry K.W."/>
            <person name="Haridas S."/>
            <person name="Chen C."/>
            <person name="Bauer D."/>
            <person name="Andreopoulos W."/>
            <person name="Pangilinan J."/>
            <person name="LaButti K."/>
            <person name="Riley R."/>
            <person name="Lipzen A."/>
            <person name="Clum A."/>
            <person name="Drula E."/>
            <person name="Henrissat B."/>
            <person name="Kohler A."/>
            <person name="Grigoriev I.V."/>
            <person name="Martin F.M."/>
            <person name="Hacquard S."/>
        </authorList>
    </citation>
    <scope>NUCLEOTIDE SEQUENCE</scope>
    <source>
        <strain evidence="2">MPI-CAGE-AT-0147</strain>
    </source>
</reference>
<accession>A0A9P9FLB7</accession>
<keyword evidence="3" id="KW-1185">Reference proteome</keyword>
<dbReference type="Proteomes" id="UP000738349">
    <property type="component" value="Unassembled WGS sequence"/>
</dbReference>
<dbReference type="OrthoDB" id="5218421at2759"/>
<gene>
    <name evidence="2" type="ORF">EDB81DRAFT_781713</name>
</gene>
<feature type="region of interest" description="Disordered" evidence="1">
    <location>
        <begin position="39"/>
        <end position="66"/>
    </location>
</feature>
<dbReference type="AlphaFoldDB" id="A0A9P9FLB7"/>
<feature type="compositionally biased region" description="Polar residues" evidence="1">
    <location>
        <begin position="53"/>
        <end position="66"/>
    </location>
</feature>
<comment type="caution">
    <text evidence="2">The sequence shown here is derived from an EMBL/GenBank/DDBJ whole genome shotgun (WGS) entry which is preliminary data.</text>
</comment>
<sequence length="66" mass="7372">MPARQEAYSISIPISAPPPQNLSSYSRFMHDHTKRQMQAFGANPSSRRHAVTPTMNGNSGNHMGYR</sequence>
<name>A0A9P9FLB7_9HYPO</name>
<organism evidence="2 3">
    <name type="scientific">Dactylonectria macrodidyma</name>
    <dbReference type="NCBI Taxonomy" id="307937"/>
    <lineage>
        <taxon>Eukaryota</taxon>
        <taxon>Fungi</taxon>
        <taxon>Dikarya</taxon>
        <taxon>Ascomycota</taxon>
        <taxon>Pezizomycotina</taxon>
        <taxon>Sordariomycetes</taxon>
        <taxon>Hypocreomycetidae</taxon>
        <taxon>Hypocreales</taxon>
        <taxon>Nectriaceae</taxon>
        <taxon>Dactylonectria</taxon>
    </lineage>
</organism>
<proteinExistence type="predicted"/>
<feature type="region of interest" description="Disordered" evidence="1">
    <location>
        <begin position="1"/>
        <end position="25"/>
    </location>
</feature>
<protein>
    <submittedName>
        <fullName evidence="2">Uncharacterized protein</fullName>
    </submittedName>
</protein>
<evidence type="ECO:0000256" key="1">
    <source>
        <dbReference type="SAM" id="MobiDB-lite"/>
    </source>
</evidence>
<evidence type="ECO:0000313" key="2">
    <source>
        <dbReference type="EMBL" id="KAH7166198.1"/>
    </source>
</evidence>
<evidence type="ECO:0000313" key="3">
    <source>
        <dbReference type="Proteomes" id="UP000738349"/>
    </source>
</evidence>